<keyword evidence="4 6" id="KW-0274">FAD</keyword>
<dbReference type="InterPro" id="IPR037069">
    <property type="entry name" value="AcylCoA_DH/ox_N_sf"/>
</dbReference>
<evidence type="ECO:0000256" key="1">
    <source>
        <dbReference type="ARBA" id="ARBA00001974"/>
    </source>
</evidence>
<feature type="domain" description="Acyl-CoA dehydrogenase/oxidase C-terminal" evidence="7">
    <location>
        <begin position="240"/>
        <end position="384"/>
    </location>
</feature>
<dbReference type="PANTHER" id="PTHR43884:SF40">
    <property type="entry name" value="ACYL-COA DEHYDROGENASE"/>
    <property type="match status" value="1"/>
</dbReference>
<evidence type="ECO:0000256" key="3">
    <source>
        <dbReference type="ARBA" id="ARBA00022630"/>
    </source>
</evidence>
<dbReference type="SUPFAM" id="SSF47203">
    <property type="entry name" value="Acyl-CoA dehydrogenase C-terminal domain-like"/>
    <property type="match status" value="1"/>
</dbReference>
<dbReference type="PIRSF" id="PIRSF016578">
    <property type="entry name" value="HsaA"/>
    <property type="match status" value="1"/>
</dbReference>
<dbReference type="Pfam" id="PF02770">
    <property type="entry name" value="Acyl-CoA_dh_M"/>
    <property type="match status" value="1"/>
</dbReference>
<accession>A0A6P2C8Z4</accession>
<dbReference type="FunFam" id="2.40.110.10:FF:000002">
    <property type="entry name" value="Acyl-CoA dehydrogenase fadE12"/>
    <property type="match status" value="1"/>
</dbReference>
<dbReference type="InterPro" id="IPR013786">
    <property type="entry name" value="AcylCoA_DH/ox_N"/>
</dbReference>
<evidence type="ECO:0000313" key="11">
    <source>
        <dbReference type="Proteomes" id="UP000460272"/>
    </source>
</evidence>
<keyword evidence="11" id="KW-1185">Reference proteome</keyword>
<evidence type="ECO:0000256" key="6">
    <source>
        <dbReference type="RuleBase" id="RU362125"/>
    </source>
</evidence>
<dbReference type="SUPFAM" id="SSF56645">
    <property type="entry name" value="Acyl-CoA dehydrogenase NM domain-like"/>
    <property type="match status" value="1"/>
</dbReference>
<dbReference type="InterPro" id="IPR009075">
    <property type="entry name" value="AcylCo_DH/oxidase_C"/>
</dbReference>
<dbReference type="Gene3D" id="1.20.140.10">
    <property type="entry name" value="Butyryl-CoA Dehydrogenase, subunit A, domain 3"/>
    <property type="match status" value="1"/>
</dbReference>
<evidence type="ECO:0000313" key="10">
    <source>
        <dbReference type="EMBL" id="TVZ06826.1"/>
    </source>
</evidence>
<reference evidence="10 11" key="1">
    <citation type="submission" date="2018-11" db="EMBL/GenBank/DDBJ databases">
        <title>Trebonia kvetii gen.nov., sp.nov., a novel acidophilic actinobacterium, and proposal of the new actinobacterial family Treboniaceae fam. nov.</title>
        <authorList>
            <person name="Rapoport D."/>
            <person name="Sagova-Mareckova M."/>
            <person name="Sedlacek I."/>
            <person name="Provaznik J."/>
            <person name="Kralova S."/>
            <person name="Pavlinic D."/>
            <person name="Benes V."/>
            <person name="Kopecky J."/>
        </authorList>
    </citation>
    <scope>NUCLEOTIDE SEQUENCE [LARGE SCALE GENOMIC DNA]</scope>
    <source>
        <strain evidence="10 11">15Tr583</strain>
    </source>
</reference>
<dbReference type="AlphaFoldDB" id="A0A6P2C8Z4"/>
<proteinExistence type="inferred from homology"/>
<dbReference type="GO" id="GO:0003995">
    <property type="term" value="F:acyl-CoA dehydrogenase activity"/>
    <property type="evidence" value="ECO:0007669"/>
    <property type="project" value="InterPro"/>
</dbReference>
<name>A0A6P2C8Z4_9ACTN</name>
<feature type="domain" description="Acyl-CoA oxidase/dehydrogenase middle" evidence="8">
    <location>
        <begin position="129"/>
        <end position="225"/>
    </location>
</feature>
<evidence type="ECO:0000256" key="2">
    <source>
        <dbReference type="ARBA" id="ARBA00009347"/>
    </source>
</evidence>
<keyword evidence="5 6" id="KW-0560">Oxidoreductase</keyword>
<feature type="domain" description="Acyl-CoA dehydrogenase/oxidase N-terminal" evidence="9">
    <location>
        <begin position="14"/>
        <end position="125"/>
    </location>
</feature>
<sequence length="397" mass="42002">MTSTAPATSQVSQEDFAEILAATREFVRTRVIPRENEIMEADAIPADLRAAAAELGLFGFAIPQDHGGLGLDLMQDVELAMELGYTSLALRSMFGTNNGIAGQVLVGYGTAAQQAAWLERIASGEVVASFALTEPGAGSNPAGLRTRAVRDGDDWVISGSKRFITNAPTAGLFIVFARTREAAGSDPGIAVFLVPAGLPGLHVGPHDRKMGQEGSWTADVTLDSVRVGADALVGGSEQVGYQAAMSSLARGRVHIAAVAVGAARRALDESVAYAATATQGGTPIGDFQLVQAHLADMQTGVLAGEALVRECARKYQTGEDQRISPSVAKLFCTEMAGQVADKAIQVHGGTGYMREVPVERIYRDVRLLRLYEGTSEIQRLIIGGGLIRNEKRRLKPQ</sequence>
<dbReference type="InterPro" id="IPR006089">
    <property type="entry name" value="Acyl-CoA_DH_CS"/>
</dbReference>
<dbReference type="InterPro" id="IPR046373">
    <property type="entry name" value="Acyl-CoA_Oxase/DH_mid-dom_sf"/>
</dbReference>
<dbReference type="OrthoDB" id="142556at2"/>
<comment type="similarity">
    <text evidence="2 6">Belongs to the acyl-CoA dehydrogenase family.</text>
</comment>
<dbReference type="GO" id="GO:0050660">
    <property type="term" value="F:flavin adenine dinucleotide binding"/>
    <property type="evidence" value="ECO:0007669"/>
    <property type="project" value="InterPro"/>
</dbReference>
<protein>
    <submittedName>
        <fullName evidence="10">Acyl-CoA dehydrogenase</fullName>
    </submittedName>
</protein>
<dbReference type="InterPro" id="IPR009100">
    <property type="entry name" value="AcylCoA_DH/oxidase_NM_dom_sf"/>
</dbReference>
<dbReference type="RefSeq" id="WP_145851582.1">
    <property type="nucleotide sequence ID" value="NZ_RPFW01000001.1"/>
</dbReference>
<dbReference type="PROSITE" id="PS00073">
    <property type="entry name" value="ACYL_COA_DH_2"/>
    <property type="match status" value="1"/>
</dbReference>
<gene>
    <name evidence="10" type="ORF">EAS64_05620</name>
</gene>
<dbReference type="Pfam" id="PF00441">
    <property type="entry name" value="Acyl-CoA_dh_1"/>
    <property type="match status" value="1"/>
</dbReference>
<dbReference type="Gene3D" id="1.10.540.10">
    <property type="entry name" value="Acyl-CoA dehydrogenase/oxidase, N-terminal domain"/>
    <property type="match status" value="1"/>
</dbReference>
<dbReference type="Proteomes" id="UP000460272">
    <property type="component" value="Unassembled WGS sequence"/>
</dbReference>
<dbReference type="InterPro" id="IPR036250">
    <property type="entry name" value="AcylCo_DH-like_C"/>
</dbReference>
<dbReference type="Gene3D" id="2.40.110.10">
    <property type="entry name" value="Butyryl-CoA Dehydrogenase, subunit A, domain 2"/>
    <property type="match status" value="1"/>
</dbReference>
<comment type="caution">
    <text evidence="10">The sequence shown here is derived from an EMBL/GenBank/DDBJ whole genome shotgun (WGS) entry which is preliminary data.</text>
</comment>
<dbReference type="Pfam" id="PF02771">
    <property type="entry name" value="Acyl-CoA_dh_N"/>
    <property type="match status" value="1"/>
</dbReference>
<comment type="cofactor">
    <cofactor evidence="1 6">
        <name>FAD</name>
        <dbReference type="ChEBI" id="CHEBI:57692"/>
    </cofactor>
</comment>
<dbReference type="EMBL" id="RPFW01000001">
    <property type="protein sequence ID" value="TVZ06826.1"/>
    <property type="molecule type" value="Genomic_DNA"/>
</dbReference>
<dbReference type="FunFam" id="1.20.140.10:FF:000001">
    <property type="entry name" value="Acyl-CoA dehydrogenase"/>
    <property type="match status" value="1"/>
</dbReference>
<evidence type="ECO:0000256" key="4">
    <source>
        <dbReference type="ARBA" id="ARBA00022827"/>
    </source>
</evidence>
<organism evidence="10 11">
    <name type="scientific">Trebonia kvetii</name>
    <dbReference type="NCBI Taxonomy" id="2480626"/>
    <lineage>
        <taxon>Bacteria</taxon>
        <taxon>Bacillati</taxon>
        <taxon>Actinomycetota</taxon>
        <taxon>Actinomycetes</taxon>
        <taxon>Streptosporangiales</taxon>
        <taxon>Treboniaceae</taxon>
        <taxon>Trebonia</taxon>
    </lineage>
</organism>
<dbReference type="PANTHER" id="PTHR43884">
    <property type="entry name" value="ACYL-COA DEHYDROGENASE"/>
    <property type="match status" value="1"/>
</dbReference>
<evidence type="ECO:0000259" key="9">
    <source>
        <dbReference type="Pfam" id="PF02771"/>
    </source>
</evidence>
<evidence type="ECO:0000256" key="5">
    <source>
        <dbReference type="ARBA" id="ARBA00023002"/>
    </source>
</evidence>
<dbReference type="InterPro" id="IPR006091">
    <property type="entry name" value="Acyl-CoA_Oxase/DH_mid-dom"/>
</dbReference>
<evidence type="ECO:0000259" key="8">
    <source>
        <dbReference type="Pfam" id="PF02770"/>
    </source>
</evidence>
<keyword evidence="3 6" id="KW-0285">Flavoprotein</keyword>
<evidence type="ECO:0000259" key="7">
    <source>
        <dbReference type="Pfam" id="PF00441"/>
    </source>
</evidence>